<comment type="subcellular location">
    <subcellularLocation>
        <location evidence="1">Nucleus</location>
    </subcellularLocation>
</comment>
<dbReference type="InterPro" id="IPR007219">
    <property type="entry name" value="XnlR_reg_dom"/>
</dbReference>
<keyword evidence="6" id="KW-0804">Transcription</keyword>
<dbReference type="AlphaFoldDB" id="A0A319DCD4"/>
<name>A0A319DCD4_9EURO</name>
<gene>
    <name evidence="10" type="ORF">BO71DRAFT_440556</name>
</gene>
<feature type="region of interest" description="Disordered" evidence="8">
    <location>
        <begin position="551"/>
        <end position="583"/>
    </location>
</feature>
<evidence type="ECO:0000256" key="5">
    <source>
        <dbReference type="ARBA" id="ARBA00023125"/>
    </source>
</evidence>
<dbReference type="InterPro" id="IPR036864">
    <property type="entry name" value="Zn2-C6_fun-type_DNA-bd_sf"/>
</dbReference>
<feature type="compositionally biased region" description="Polar residues" evidence="8">
    <location>
        <begin position="552"/>
        <end position="574"/>
    </location>
</feature>
<dbReference type="OrthoDB" id="2154091at2759"/>
<evidence type="ECO:0000256" key="4">
    <source>
        <dbReference type="ARBA" id="ARBA00023015"/>
    </source>
</evidence>
<dbReference type="SMART" id="SM00066">
    <property type="entry name" value="GAL4"/>
    <property type="match status" value="1"/>
</dbReference>
<keyword evidence="5" id="KW-0238">DNA-binding</keyword>
<evidence type="ECO:0000256" key="6">
    <source>
        <dbReference type="ARBA" id="ARBA00023163"/>
    </source>
</evidence>
<evidence type="ECO:0000256" key="8">
    <source>
        <dbReference type="SAM" id="MobiDB-lite"/>
    </source>
</evidence>
<dbReference type="VEuPathDB" id="FungiDB:BO71DRAFT_440556"/>
<dbReference type="CDD" id="cd12148">
    <property type="entry name" value="fungal_TF_MHR"/>
    <property type="match status" value="1"/>
</dbReference>
<dbReference type="EMBL" id="KZ825860">
    <property type="protein sequence ID" value="PYH95055.1"/>
    <property type="molecule type" value="Genomic_DNA"/>
</dbReference>
<keyword evidence="3" id="KW-0862">Zinc</keyword>
<accession>A0A319DCD4</accession>
<dbReference type="GO" id="GO:0003677">
    <property type="term" value="F:DNA binding"/>
    <property type="evidence" value="ECO:0007669"/>
    <property type="project" value="UniProtKB-KW"/>
</dbReference>
<dbReference type="SMART" id="SM00906">
    <property type="entry name" value="Fungal_trans"/>
    <property type="match status" value="1"/>
</dbReference>
<dbReference type="Gene3D" id="4.10.240.10">
    <property type="entry name" value="Zn(2)-C6 fungal-type DNA-binding domain"/>
    <property type="match status" value="1"/>
</dbReference>
<evidence type="ECO:0000256" key="2">
    <source>
        <dbReference type="ARBA" id="ARBA00022723"/>
    </source>
</evidence>
<keyword evidence="2" id="KW-0479">Metal-binding</keyword>
<organism evidence="10 11">
    <name type="scientific">Aspergillus ellipticus CBS 707.79</name>
    <dbReference type="NCBI Taxonomy" id="1448320"/>
    <lineage>
        <taxon>Eukaryota</taxon>
        <taxon>Fungi</taxon>
        <taxon>Dikarya</taxon>
        <taxon>Ascomycota</taxon>
        <taxon>Pezizomycotina</taxon>
        <taxon>Eurotiomycetes</taxon>
        <taxon>Eurotiomycetidae</taxon>
        <taxon>Eurotiales</taxon>
        <taxon>Aspergillaceae</taxon>
        <taxon>Aspergillus</taxon>
        <taxon>Aspergillus subgen. Circumdati</taxon>
    </lineage>
</organism>
<dbReference type="PANTHER" id="PTHR31313:SF81">
    <property type="entry name" value="TY1 ENHANCER ACTIVATOR"/>
    <property type="match status" value="1"/>
</dbReference>
<dbReference type="PANTHER" id="PTHR31313">
    <property type="entry name" value="TY1 ENHANCER ACTIVATOR"/>
    <property type="match status" value="1"/>
</dbReference>
<keyword evidence="7" id="KW-0539">Nucleus</keyword>
<proteinExistence type="predicted"/>
<dbReference type="GO" id="GO:0009893">
    <property type="term" value="P:positive regulation of metabolic process"/>
    <property type="evidence" value="ECO:0007669"/>
    <property type="project" value="UniProtKB-ARBA"/>
</dbReference>
<evidence type="ECO:0000313" key="10">
    <source>
        <dbReference type="EMBL" id="PYH95055.1"/>
    </source>
</evidence>
<keyword evidence="4" id="KW-0805">Transcription regulation</keyword>
<evidence type="ECO:0000256" key="7">
    <source>
        <dbReference type="ARBA" id="ARBA00023242"/>
    </source>
</evidence>
<dbReference type="PROSITE" id="PS50048">
    <property type="entry name" value="ZN2_CY6_FUNGAL_2"/>
    <property type="match status" value="1"/>
</dbReference>
<dbReference type="GO" id="GO:0005634">
    <property type="term" value="C:nucleus"/>
    <property type="evidence" value="ECO:0007669"/>
    <property type="project" value="UniProtKB-SubCell"/>
</dbReference>
<reference evidence="10 11" key="1">
    <citation type="submission" date="2018-02" db="EMBL/GenBank/DDBJ databases">
        <title>The genomes of Aspergillus section Nigri reveals drivers in fungal speciation.</title>
        <authorList>
            <consortium name="DOE Joint Genome Institute"/>
            <person name="Vesth T.C."/>
            <person name="Nybo J."/>
            <person name="Theobald S."/>
            <person name="Brandl J."/>
            <person name="Frisvad J.C."/>
            <person name="Nielsen K.F."/>
            <person name="Lyhne E.K."/>
            <person name="Kogle M.E."/>
            <person name="Kuo A."/>
            <person name="Riley R."/>
            <person name="Clum A."/>
            <person name="Nolan M."/>
            <person name="Lipzen A."/>
            <person name="Salamov A."/>
            <person name="Henrissat B."/>
            <person name="Wiebenga A."/>
            <person name="De vries R.P."/>
            <person name="Grigoriev I.V."/>
            <person name="Mortensen U.H."/>
            <person name="Andersen M.R."/>
            <person name="Baker S.E."/>
        </authorList>
    </citation>
    <scope>NUCLEOTIDE SEQUENCE [LARGE SCALE GENOMIC DNA]</scope>
    <source>
        <strain evidence="10 11">CBS 707.79</strain>
    </source>
</reference>
<dbReference type="InterPro" id="IPR001138">
    <property type="entry name" value="Zn2Cys6_DnaBD"/>
</dbReference>
<sequence length="629" mass="71788">MEQVRKLSCKRRQSRKIKCSRTQPCSNCVQLNHECEYRRNDARRRPVSHEYLSSLEMRIKWFKTFLRKLKAASGEERDMMLREFSVDEEQPDFPEEPRLSRNIGLLKSGSSGSLQYHGATSIYVDSQQTNRDHHTSRSVSSSTHIDDMSKIRLAVSLGIDSTLIKTCLPLFFLYQYPQLMFVYREAFLADYFDNTYDGKYWSYALVDKYVREKTALMAKCAKEIIITYELASPTSVTIQALLCLAFHEIGQGNTSQGWLFSGISLYCPLWRDRLLTSSGMAFRMGQDIGFHRDPTNWVSQDQSITTVQDVEIRRRIYCGCYVVDKFMSLHLEWPVSLSARDAAVHPSEPLPDFSINHDWFGLFDLALTHSNSTPTQRPQLTNALKYTVRLGVIFENIIASTLFARLENDGNSTSTCQLSEINLRLNQWLHDLPEPLEWSRWSMQETQLQHHIIIVHLVYHSICLSCNRHFLDDPSDAVRESAQEALNTSLTAQISFLLRAVQECSGVYRVAAEAHSYLNETLLNKQQQHSLTSSCPHSLCPEGAIEPIFSPAGNSENSARVESAPHSVQSTPPQVSLEPLPGMSNEQELQPLAEDSFDDMLRWNNVSLDIFQMDGDFRGWFSMGNGSQA</sequence>
<dbReference type="InterPro" id="IPR051615">
    <property type="entry name" value="Transcr_Regulatory_Elem"/>
</dbReference>
<dbReference type="CDD" id="cd00067">
    <property type="entry name" value="GAL4"/>
    <property type="match status" value="1"/>
</dbReference>
<dbReference type="SUPFAM" id="SSF57701">
    <property type="entry name" value="Zn2/Cys6 DNA-binding domain"/>
    <property type="match status" value="1"/>
</dbReference>
<dbReference type="STRING" id="1448320.A0A319DCD4"/>
<keyword evidence="11" id="KW-1185">Reference proteome</keyword>
<evidence type="ECO:0000313" key="11">
    <source>
        <dbReference type="Proteomes" id="UP000247810"/>
    </source>
</evidence>
<dbReference type="GO" id="GO:0000981">
    <property type="term" value="F:DNA-binding transcription factor activity, RNA polymerase II-specific"/>
    <property type="evidence" value="ECO:0007669"/>
    <property type="project" value="InterPro"/>
</dbReference>
<dbReference type="GO" id="GO:0008270">
    <property type="term" value="F:zinc ion binding"/>
    <property type="evidence" value="ECO:0007669"/>
    <property type="project" value="InterPro"/>
</dbReference>
<evidence type="ECO:0000259" key="9">
    <source>
        <dbReference type="PROSITE" id="PS50048"/>
    </source>
</evidence>
<evidence type="ECO:0000256" key="1">
    <source>
        <dbReference type="ARBA" id="ARBA00004123"/>
    </source>
</evidence>
<feature type="domain" description="Zn(2)-C6 fungal-type" evidence="9">
    <location>
        <begin position="8"/>
        <end position="37"/>
    </location>
</feature>
<dbReference type="Pfam" id="PF04082">
    <property type="entry name" value="Fungal_trans"/>
    <property type="match status" value="1"/>
</dbReference>
<dbReference type="GO" id="GO:0006351">
    <property type="term" value="P:DNA-templated transcription"/>
    <property type="evidence" value="ECO:0007669"/>
    <property type="project" value="InterPro"/>
</dbReference>
<dbReference type="Pfam" id="PF00172">
    <property type="entry name" value="Zn_clus"/>
    <property type="match status" value="1"/>
</dbReference>
<protein>
    <recommendedName>
        <fullName evidence="9">Zn(2)-C6 fungal-type domain-containing protein</fullName>
    </recommendedName>
</protein>
<evidence type="ECO:0000256" key="3">
    <source>
        <dbReference type="ARBA" id="ARBA00022833"/>
    </source>
</evidence>
<dbReference type="Proteomes" id="UP000247810">
    <property type="component" value="Unassembled WGS sequence"/>
</dbReference>